<sequence>MHLQPERSFTAQHNIQESTEPKETLEIKILGLQSRHLTGSLEHIEPKRPFSVLAFPNKLKKLDRGWARKKQALSVSYCSKSVAPGSSSGLLSQRTDPACSNAL</sequence>
<feature type="region of interest" description="Disordered" evidence="1">
    <location>
        <begin position="1"/>
        <end position="22"/>
    </location>
</feature>
<evidence type="ECO:0000313" key="2">
    <source>
        <dbReference type="EMBL" id="LAB44140.1"/>
    </source>
</evidence>
<name>A0A2D4NEL7_9SAUR</name>
<proteinExistence type="predicted"/>
<protein>
    <submittedName>
        <fullName evidence="2">Uncharacterized protein</fullName>
    </submittedName>
</protein>
<organism evidence="2">
    <name type="scientific">Micrurus spixii</name>
    <name type="common">Amazon coral snake</name>
    <dbReference type="NCBI Taxonomy" id="129469"/>
    <lineage>
        <taxon>Eukaryota</taxon>
        <taxon>Metazoa</taxon>
        <taxon>Chordata</taxon>
        <taxon>Craniata</taxon>
        <taxon>Vertebrata</taxon>
        <taxon>Euteleostomi</taxon>
        <taxon>Lepidosauria</taxon>
        <taxon>Squamata</taxon>
        <taxon>Bifurcata</taxon>
        <taxon>Unidentata</taxon>
        <taxon>Episquamata</taxon>
        <taxon>Toxicofera</taxon>
        <taxon>Serpentes</taxon>
        <taxon>Colubroidea</taxon>
        <taxon>Elapidae</taxon>
        <taxon>Elapinae</taxon>
        <taxon>Micrurus</taxon>
    </lineage>
</organism>
<dbReference type="EMBL" id="IACM01178380">
    <property type="protein sequence ID" value="LAB44140.1"/>
    <property type="molecule type" value="Transcribed_RNA"/>
</dbReference>
<feature type="compositionally biased region" description="Polar residues" evidence="1">
    <location>
        <begin position="7"/>
        <end position="18"/>
    </location>
</feature>
<reference evidence="2" key="1">
    <citation type="submission" date="2017-07" db="EMBL/GenBank/DDBJ databases">
        <authorList>
            <person name="Mikheyev A."/>
            <person name="Grau M."/>
        </authorList>
    </citation>
    <scope>NUCLEOTIDE SEQUENCE</scope>
    <source>
        <tissue evidence="2">Venom_gland</tissue>
    </source>
</reference>
<dbReference type="AlphaFoldDB" id="A0A2D4NEL7"/>
<accession>A0A2D4NEL7</accession>
<feature type="region of interest" description="Disordered" evidence="1">
    <location>
        <begin position="81"/>
        <end position="103"/>
    </location>
</feature>
<feature type="compositionally biased region" description="Polar residues" evidence="1">
    <location>
        <begin position="81"/>
        <end position="95"/>
    </location>
</feature>
<evidence type="ECO:0000256" key="1">
    <source>
        <dbReference type="SAM" id="MobiDB-lite"/>
    </source>
</evidence>
<reference evidence="2" key="2">
    <citation type="submission" date="2017-11" db="EMBL/GenBank/DDBJ databases">
        <title>Coralsnake Venomics: Analyses of Venom Gland Transcriptomes and Proteomes of Six Brazilian Taxa.</title>
        <authorList>
            <person name="Aird S.D."/>
            <person name="Jorge da Silva N."/>
            <person name="Qiu L."/>
            <person name="Villar-Briones A."/>
            <person name="Aparecida-Saddi V."/>
            <person name="Campos-Telles M.P."/>
            <person name="Grau M."/>
            <person name="Mikheyev A.S."/>
        </authorList>
    </citation>
    <scope>NUCLEOTIDE SEQUENCE</scope>
    <source>
        <tissue evidence="2">Venom_gland</tissue>
    </source>
</reference>